<evidence type="ECO:0000259" key="12">
    <source>
        <dbReference type="PROSITE" id="PS51684"/>
    </source>
</evidence>
<evidence type="ECO:0000256" key="9">
    <source>
        <dbReference type="ARBA" id="ARBA00047783"/>
    </source>
</evidence>
<dbReference type="Proteomes" id="UP000252139">
    <property type="component" value="Unassembled WGS sequence"/>
</dbReference>
<dbReference type="OrthoDB" id="408788at2759"/>
<accession>A0A367K252</accession>
<organism evidence="13 14">
    <name type="scientific">Rhizopus azygosporus</name>
    <name type="common">Rhizopus microsporus var. azygosporus</name>
    <dbReference type="NCBI Taxonomy" id="86630"/>
    <lineage>
        <taxon>Eukaryota</taxon>
        <taxon>Fungi</taxon>
        <taxon>Fungi incertae sedis</taxon>
        <taxon>Mucoromycota</taxon>
        <taxon>Mucoromycotina</taxon>
        <taxon>Mucoromycetes</taxon>
        <taxon>Mucorales</taxon>
        <taxon>Mucorineae</taxon>
        <taxon>Rhizopodaceae</taxon>
        <taxon>Rhizopus</taxon>
    </lineage>
</organism>
<dbReference type="InterPro" id="IPR056743">
    <property type="entry name" value="TRM5-TYW2-like_MTfase"/>
</dbReference>
<keyword evidence="4 10" id="KW-0808">Transferase</keyword>
<sequence length="432" mass="49999">MFTLTPPLNRGMTVFNRDAFKKVLTVKAVKVPSKKVHLFTKTLSMSLFNQPRFRNVFSAPDDNDARLVLLRGDLEDIEDLSPTEQELIKNEALGIVSHEITLDYDYWNSEQILRSVIPEELEIPSSFTQIGHIAHLNLKEQYFPWKKIIGQVILDKNKYVKTVVNKTDQIDTTFRFFKMEILAGEDDMIAEVRENGCRFKFDFSKVYWNSRLHTEHERLIQLFKPKEYVCDVFAGVGPFAIPSAKKGSIVYANDLNPASFEWMKENIKINKLKSGIHPYNMDGREFIRQAVKDLQATSENEWKTFDHFVMNLPATAIEFLDAFRGAYYDYKHLFNANSKLPYIHCHCFTKSPDPNQDIIERVTKVLGETPDPVKTSLHYVRNVAPKKDMYCISFPLSDKVAFASPDEKRKMDDTNVESSVAQKRRTERADDN</sequence>
<feature type="binding site" evidence="10">
    <location>
        <begin position="282"/>
        <end position="283"/>
    </location>
    <ligand>
        <name>S-adenosyl-L-methionine</name>
        <dbReference type="ChEBI" id="CHEBI:59789"/>
    </ligand>
</feature>
<evidence type="ECO:0000313" key="13">
    <source>
        <dbReference type="EMBL" id="RCH96235.1"/>
    </source>
</evidence>
<dbReference type="CDD" id="cd02440">
    <property type="entry name" value="AdoMet_MTases"/>
    <property type="match status" value="1"/>
</dbReference>
<name>A0A367K252_RHIAZ</name>
<dbReference type="Pfam" id="PF02475">
    <property type="entry name" value="TRM5-TYW2_MTfase"/>
    <property type="match status" value="1"/>
</dbReference>
<comment type="caution">
    <text evidence="13">The sequence shown here is derived from an EMBL/GenBank/DDBJ whole genome shotgun (WGS) entry which is preliminary data.</text>
</comment>
<feature type="region of interest" description="Disordered" evidence="11">
    <location>
        <begin position="405"/>
        <end position="432"/>
    </location>
</feature>
<dbReference type="PROSITE" id="PS51684">
    <property type="entry name" value="SAM_MT_TRM5_TYW2"/>
    <property type="match status" value="1"/>
</dbReference>
<comment type="subunit">
    <text evidence="10">Monomer.</text>
</comment>
<dbReference type="Gene3D" id="3.40.50.150">
    <property type="entry name" value="Vaccinia Virus protein VP39"/>
    <property type="match status" value="1"/>
</dbReference>
<dbReference type="InterPro" id="IPR056744">
    <property type="entry name" value="TRM5/TYW2-like_N"/>
</dbReference>
<evidence type="ECO:0000256" key="3">
    <source>
        <dbReference type="ARBA" id="ARBA00022603"/>
    </source>
</evidence>
<dbReference type="GO" id="GO:0052906">
    <property type="term" value="F:tRNA (guanine(37)-N1)-methyltransferase activity"/>
    <property type="evidence" value="ECO:0007669"/>
    <property type="project" value="UniProtKB-UniRule"/>
</dbReference>
<evidence type="ECO:0000313" key="14">
    <source>
        <dbReference type="Proteomes" id="UP000252139"/>
    </source>
</evidence>
<evidence type="ECO:0000256" key="10">
    <source>
        <dbReference type="HAMAP-Rule" id="MF_03152"/>
    </source>
</evidence>
<dbReference type="GO" id="GO:0005634">
    <property type="term" value="C:nucleus"/>
    <property type="evidence" value="ECO:0007669"/>
    <property type="project" value="UniProtKB-SubCell"/>
</dbReference>
<evidence type="ECO:0000256" key="8">
    <source>
        <dbReference type="ARBA" id="ARBA00023242"/>
    </source>
</evidence>
<evidence type="ECO:0000256" key="6">
    <source>
        <dbReference type="ARBA" id="ARBA00022694"/>
    </source>
</evidence>
<dbReference type="FunFam" id="3.30.300.110:FF:000001">
    <property type="entry name" value="tRNA (guanine(37)-N1)-methyltransferase"/>
    <property type="match status" value="1"/>
</dbReference>
<keyword evidence="3 10" id="KW-0489">Methyltransferase</keyword>
<dbReference type="EC" id="2.1.1.228" evidence="10"/>
<keyword evidence="14" id="KW-1185">Reference proteome</keyword>
<dbReference type="GO" id="GO:0070901">
    <property type="term" value="P:mitochondrial tRNA methylation"/>
    <property type="evidence" value="ECO:0007669"/>
    <property type="project" value="TreeGrafter"/>
</dbReference>
<dbReference type="HAMAP" id="MF_03152">
    <property type="entry name" value="TRM5"/>
    <property type="match status" value="1"/>
</dbReference>
<dbReference type="InterPro" id="IPR025792">
    <property type="entry name" value="tRNA_Gua_MeTrfase_euk"/>
</dbReference>
<dbReference type="Pfam" id="PF25133">
    <property type="entry name" value="TYW2_N_2"/>
    <property type="match status" value="1"/>
</dbReference>
<gene>
    <name evidence="10 13" type="primary">TRM5</name>
    <name evidence="13" type="ORF">CU097_010139</name>
</gene>
<evidence type="ECO:0000256" key="5">
    <source>
        <dbReference type="ARBA" id="ARBA00022691"/>
    </source>
</evidence>
<proteinExistence type="inferred from homology"/>
<keyword evidence="7 10" id="KW-0496">Mitochondrion</keyword>
<feature type="binding site" evidence="10">
    <location>
        <position position="311"/>
    </location>
    <ligand>
        <name>S-adenosyl-L-methionine</name>
        <dbReference type="ChEBI" id="CHEBI:59789"/>
    </ligand>
</feature>
<keyword evidence="2 10" id="KW-0963">Cytoplasm</keyword>
<feature type="domain" description="SAM-dependent methyltransferase TRM5/TYW2-type" evidence="12">
    <location>
        <begin position="127"/>
        <end position="398"/>
    </location>
</feature>
<dbReference type="PANTHER" id="PTHR23245:SF36">
    <property type="entry name" value="TRNA (GUANINE(37)-N1)-METHYLTRANSFERASE"/>
    <property type="match status" value="1"/>
</dbReference>
<dbReference type="InterPro" id="IPR030382">
    <property type="entry name" value="MeTrfase_TRM5/TYW2"/>
</dbReference>
<feature type="binding site" evidence="10">
    <location>
        <begin position="254"/>
        <end position="255"/>
    </location>
    <ligand>
        <name>S-adenosyl-L-methionine</name>
        <dbReference type="ChEBI" id="CHEBI:59789"/>
    </ligand>
</feature>
<comment type="subcellular location">
    <subcellularLocation>
        <location evidence="10">Mitochondrion matrix</location>
    </subcellularLocation>
    <subcellularLocation>
        <location evidence="10">Nucleus</location>
    </subcellularLocation>
    <subcellularLocation>
        <location evidence="10">Cytoplasm</location>
    </subcellularLocation>
    <text evidence="10">Predominantly in the mitochondria and in the nucleus.</text>
</comment>
<keyword evidence="8 10" id="KW-0539">Nucleus</keyword>
<evidence type="ECO:0000256" key="1">
    <source>
        <dbReference type="ARBA" id="ARBA00009775"/>
    </source>
</evidence>
<protein>
    <recommendedName>
        <fullName evidence="10">tRNA (guanine(37)-N1)-methyltransferase</fullName>
        <ecNumber evidence="10">2.1.1.228</ecNumber>
    </recommendedName>
    <alternativeName>
        <fullName evidence="10">M1G-methyltransferase</fullName>
    </alternativeName>
    <alternativeName>
        <fullName evidence="10">tRNA [GM37] methyltransferase</fullName>
    </alternativeName>
    <alternativeName>
        <fullName evidence="10">tRNA methyltransferase 5</fullName>
    </alternativeName>
</protein>
<comment type="function">
    <text evidence="10">Specifically methylates the N1 position of guanosine-37 in various cytoplasmic and mitochondrial tRNAs. Methylation is not dependent on the nature of the nucleoside 5' of the target nucleoside. This is the first step in the biosynthesis of wybutosine (yW), a modified base adjacent to the anticodon of tRNAs and required for accurate decoding.</text>
</comment>
<evidence type="ECO:0000256" key="7">
    <source>
        <dbReference type="ARBA" id="ARBA00023128"/>
    </source>
</evidence>
<dbReference type="AlphaFoldDB" id="A0A367K252"/>
<keyword evidence="6 10" id="KW-0819">tRNA processing</keyword>
<dbReference type="InterPro" id="IPR029063">
    <property type="entry name" value="SAM-dependent_MTases_sf"/>
</dbReference>
<keyword evidence="5 10" id="KW-0949">S-adenosyl-L-methionine</keyword>
<dbReference type="EMBL" id="PJQL01000389">
    <property type="protein sequence ID" value="RCH96235.1"/>
    <property type="molecule type" value="Genomic_DNA"/>
</dbReference>
<dbReference type="PANTHER" id="PTHR23245">
    <property type="entry name" value="TRNA METHYLTRANSFERASE"/>
    <property type="match status" value="1"/>
</dbReference>
<comment type="similarity">
    <text evidence="1">Belongs to the class I-like SAM-binding methyltransferase superfamily. TRM5/TYW2 family.</text>
</comment>
<dbReference type="STRING" id="86630.A0A367K252"/>
<evidence type="ECO:0000256" key="11">
    <source>
        <dbReference type="SAM" id="MobiDB-lite"/>
    </source>
</evidence>
<dbReference type="GO" id="GO:0005759">
    <property type="term" value="C:mitochondrial matrix"/>
    <property type="evidence" value="ECO:0007669"/>
    <property type="project" value="UniProtKB-SubCell"/>
</dbReference>
<feature type="binding site" evidence="10">
    <location>
        <position position="216"/>
    </location>
    <ligand>
        <name>S-adenosyl-L-methionine</name>
        <dbReference type="ChEBI" id="CHEBI:59789"/>
    </ligand>
</feature>
<dbReference type="Gene3D" id="3.30.300.110">
    <property type="entry name" value="Met-10+ protein-like domains"/>
    <property type="match status" value="1"/>
</dbReference>
<reference evidence="13 14" key="1">
    <citation type="journal article" date="2018" name="G3 (Bethesda)">
        <title>Phylogenetic and Phylogenomic Definition of Rhizopus Species.</title>
        <authorList>
            <person name="Gryganskyi A.P."/>
            <person name="Golan J."/>
            <person name="Dolatabadi S."/>
            <person name="Mondo S."/>
            <person name="Robb S."/>
            <person name="Idnurm A."/>
            <person name="Muszewska A."/>
            <person name="Steczkiewicz K."/>
            <person name="Masonjones S."/>
            <person name="Liao H.L."/>
            <person name="Gajdeczka M.T."/>
            <person name="Anike F."/>
            <person name="Vuek A."/>
            <person name="Anishchenko I.M."/>
            <person name="Voigt K."/>
            <person name="de Hoog G.S."/>
            <person name="Smith M.E."/>
            <person name="Heitman J."/>
            <person name="Vilgalys R."/>
            <person name="Stajich J.E."/>
        </authorList>
    </citation>
    <scope>NUCLEOTIDE SEQUENCE [LARGE SCALE GENOMIC DNA]</scope>
    <source>
        <strain evidence="13 14">CBS 357.93</strain>
    </source>
</reference>
<evidence type="ECO:0000256" key="2">
    <source>
        <dbReference type="ARBA" id="ARBA00022490"/>
    </source>
</evidence>
<dbReference type="SUPFAM" id="SSF53335">
    <property type="entry name" value="S-adenosyl-L-methionine-dependent methyltransferases"/>
    <property type="match status" value="1"/>
</dbReference>
<dbReference type="GO" id="GO:0002939">
    <property type="term" value="P:tRNA N1-guanine methylation"/>
    <property type="evidence" value="ECO:0007669"/>
    <property type="project" value="TreeGrafter"/>
</dbReference>
<comment type="similarity">
    <text evidence="10">Belongs to the TRM5 / TYW2 family.</text>
</comment>
<evidence type="ECO:0000256" key="4">
    <source>
        <dbReference type="ARBA" id="ARBA00022679"/>
    </source>
</evidence>
<comment type="catalytic activity">
    <reaction evidence="9 10">
        <text>guanosine(37) in tRNA + S-adenosyl-L-methionine = N(1)-methylguanosine(37) in tRNA + S-adenosyl-L-homocysteine + H(+)</text>
        <dbReference type="Rhea" id="RHEA:36899"/>
        <dbReference type="Rhea" id="RHEA-COMP:10145"/>
        <dbReference type="Rhea" id="RHEA-COMP:10147"/>
        <dbReference type="ChEBI" id="CHEBI:15378"/>
        <dbReference type="ChEBI" id="CHEBI:57856"/>
        <dbReference type="ChEBI" id="CHEBI:59789"/>
        <dbReference type="ChEBI" id="CHEBI:73542"/>
        <dbReference type="ChEBI" id="CHEBI:74269"/>
        <dbReference type="EC" id="2.1.1.228"/>
    </reaction>
</comment>